<dbReference type="InterPro" id="IPR002347">
    <property type="entry name" value="SDR_fam"/>
</dbReference>
<keyword evidence="3" id="KW-0560">Oxidoreductase</keyword>
<evidence type="ECO:0000313" key="6">
    <source>
        <dbReference type="Proteomes" id="UP000825935"/>
    </source>
</evidence>
<dbReference type="GO" id="GO:0016020">
    <property type="term" value="C:membrane"/>
    <property type="evidence" value="ECO:0007669"/>
    <property type="project" value="TreeGrafter"/>
</dbReference>
<dbReference type="PANTHER" id="PTHR43490:SF73">
    <property type="entry name" value="OS07G0685800 PROTEIN"/>
    <property type="match status" value="1"/>
</dbReference>
<proteinExistence type="inferred from homology"/>
<dbReference type="EMBL" id="CM035429">
    <property type="protein sequence ID" value="KAH7299405.1"/>
    <property type="molecule type" value="Genomic_DNA"/>
</dbReference>
<dbReference type="Proteomes" id="UP000825935">
    <property type="component" value="Chromosome 24"/>
</dbReference>
<dbReference type="InterPro" id="IPR045313">
    <property type="entry name" value="CBR1-like"/>
</dbReference>
<dbReference type="Pfam" id="PF00106">
    <property type="entry name" value="adh_short"/>
    <property type="match status" value="2"/>
</dbReference>
<dbReference type="PRINTS" id="PR00081">
    <property type="entry name" value="GDHRDH"/>
</dbReference>
<sequence>MDIQFRRWWNEDTVAVVTGGNKGIGLEVCKQLGAAGLKVVVTARNADKGQRALDTLRNEGLQNVSFHQLDVTDEESCATLASWLSEEYGGIDILVNNAGVIGVVLDDVYMRENNIKLQDLMWKNMDRAEGFIVDYEIARACIDTNYYGAKHVTEAVLPLIRPSVHGARIVNVGSTAGQLNNLRCSKLQKELADLENVSEASIDKFLDMYLNDVKQQNWKDKCWPLKYTSYKVSKIALHTYTRLLARQLEERGDGNKVFVNCVHPGFTNTDMTANVGDISVKEGAENIVHVALLPSEVCPSGQFYDENKPALF</sequence>
<protein>
    <recommendedName>
        <fullName evidence="7">(+)-neomenthol dehydrogenase</fullName>
    </recommendedName>
</protein>
<keyword evidence="6" id="KW-1185">Reference proteome</keyword>
<dbReference type="OrthoDB" id="1933717at2759"/>
<reference evidence="5" key="1">
    <citation type="submission" date="2021-08" db="EMBL/GenBank/DDBJ databases">
        <title>WGS assembly of Ceratopteris richardii.</title>
        <authorList>
            <person name="Marchant D.B."/>
            <person name="Chen G."/>
            <person name="Jenkins J."/>
            <person name="Shu S."/>
            <person name="Leebens-Mack J."/>
            <person name="Grimwood J."/>
            <person name="Schmutz J."/>
            <person name="Soltis P."/>
            <person name="Soltis D."/>
            <person name="Chen Z.-H."/>
        </authorList>
    </citation>
    <scope>NUCLEOTIDE SEQUENCE</scope>
    <source>
        <strain evidence="5">Whitten #5841</strain>
        <tissue evidence="5">Leaf</tissue>
    </source>
</reference>
<dbReference type="InterPro" id="IPR036291">
    <property type="entry name" value="NAD(P)-bd_dom_sf"/>
</dbReference>
<evidence type="ECO:0000256" key="3">
    <source>
        <dbReference type="ARBA" id="ARBA00023002"/>
    </source>
</evidence>
<dbReference type="SUPFAM" id="SSF51735">
    <property type="entry name" value="NAD(P)-binding Rossmann-fold domains"/>
    <property type="match status" value="1"/>
</dbReference>
<gene>
    <name evidence="5" type="ORF">KP509_24G009700</name>
</gene>
<evidence type="ECO:0000256" key="4">
    <source>
        <dbReference type="RuleBase" id="RU000363"/>
    </source>
</evidence>
<dbReference type="PANTHER" id="PTHR43490">
    <property type="entry name" value="(+)-NEOMENTHOL DEHYDROGENASE"/>
    <property type="match status" value="1"/>
</dbReference>
<dbReference type="PRINTS" id="PR00080">
    <property type="entry name" value="SDRFAMILY"/>
</dbReference>
<accession>A0A8T2RV42</accession>
<evidence type="ECO:0000256" key="2">
    <source>
        <dbReference type="ARBA" id="ARBA00022857"/>
    </source>
</evidence>
<organism evidence="5 6">
    <name type="scientific">Ceratopteris richardii</name>
    <name type="common">Triangle waterfern</name>
    <dbReference type="NCBI Taxonomy" id="49495"/>
    <lineage>
        <taxon>Eukaryota</taxon>
        <taxon>Viridiplantae</taxon>
        <taxon>Streptophyta</taxon>
        <taxon>Embryophyta</taxon>
        <taxon>Tracheophyta</taxon>
        <taxon>Polypodiopsida</taxon>
        <taxon>Polypodiidae</taxon>
        <taxon>Polypodiales</taxon>
        <taxon>Pteridineae</taxon>
        <taxon>Pteridaceae</taxon>
        <taxon>Parkerioideae</taxon>
        <taxon>Ceratopteris</taxon>
    </lineage>
</organism>
<evidence type="ECO:0000313" key="5">
    <source>
        <dbReference type="EMBL" id="KAH7299405.1"/>
    </source>
</evidence>
<dbReference type="Gene3D" id="3.40.50.720">
    <property type="entry name" value="NAD(P)-binding Rossmann-like Domain"/>
    <property type="match status" value="1"/>
</dbReference>
<evidence type="ECO:0000256" key="1">
    <source>
        <dbReference type="ARBA" id="ARBA00006484"/>
    </source>
</evidence>
<dbReference type="OMA" id="IDHETAF"/>
<dbReference type="GO" id="GO:0016616">
    <property type="term" value="F:oxidoreductase activity, acting on the CH-OH group of donors, NAD or NADP as acceptor"/>
    <property type="evidence" value="ECO:0007669"/>
    <property type="project" value="InterPro"/>
</dbReference>
<name>A0A8T2RV42_CERRI</name>
<dbReference type="CDD" id="cd05324">
    <property type="entry name" value="carb_red_PTCR-like_SDR_c"/>
    <property type="match status" value="1"/>
</dbReference>
<evidence type="ECO:0008006" key="7">
    <source>
        <dbReference type="Google" id="ProtNLM"/>
    </source>
</evidence>
<dbReference type="AlphaFoldDB" id="A0A8T2RV42"/>
<keyword evidence="2" id="KW-0521">NADP</keyword>
<comment type="similarity">
    <text evidence="1 4">Belongs to the short-chain dehydrogenases/reductases (SDR) family.</text>
</comment>
<comment type="caution">
    <text evidence="5">The sequence shown here is derived from an EMBL/GenBank/DDBJ whole genome shotgun (WGS) entry which is preliminary data.</text>
</comment>